<keyword evidence="4 9" id="KW-0436">Ligase</keyword>
<dbReference type="EC" id="6.3.1.20" evidence="3"/>
<evidence type="ECO:0000259" key="8">
    <source>
        <dbReference type="PROSITE" id="PS51733"/>
    </source>
</evidence>
<dbReference type="SUPFAM" id="SSF82649">
    <property type="entry name" value="SufE/NifU"/>
    <property type="match status" value="1"/>
</dbReference>
<comment type="catalytic activity">
    <reaction evidence="7">
        <text>L-lysyl-[lipoyl-carrier protein] + (R)-lipoate + ATP = N(6)-[(R)-lipoyl]-L-lysyl-[lipoyl-carrier protein] + AMP + diphosphate + H(+)</text>
        <dbReference type="Rhea" id="RHEA:49288"/>
        <dbReference type="Rhea" id="RHEA-COMP:10500"/>
        <dbReference type="Rhea" id="RHEA-COMP:10502"/>
        <dbReference type="ChEBI" id="CHEBI:15378"/>
        <dbReference type="ChEBI" id="CHEBI:29969"/>
        <dbReference type="ChEBI" id="CHEBI:30616"/>
        <dbReference type="ChEBI" id="CHEBI:33019"/>
        <dbReference type="ChEBI" id="CHEBI:83088"/>
        <dbReference type="ChEBI" id="CHEBI:83099"/>
        <dbReference type="ChEBI" id="CHEBI:456215"/>
        <dbReference type="EC" id="6.3.1.20"/>
    </reaction>
</comment>
<dbReference type="PROSITE" id="PS51733">
    <property type="entry name" value="BPL_LPL_CATALYTIC"/>
    <property type="match status" value="1"/>
</dbReference>
<dbReference type="Proteomes" id="UP000045545">
    <property type="component" value="Unassembled WGS sequence"/>
</dbReference>
<dbReference type="STRING" id="690567.742"/>
<dbReference type="GO" id="GO:0005737">
    <property type="term" value="C:cytoplasm"/>
    <property type="evidence" value="ECO:0007669"/>
    <property type="project" value="TreeGrafter"/>
</dbReference>
<keyword evidence="9" id="KW-0808">Transferase</keyword>
<dbReference type="PANTHER" id="PTHR12561">
    <property type="entry name" value="LIPOATE-PROTEIN LIGASE"/>
    <property type="match status" value="1"/>
</dbReference>
<dbReference type="Pfam" id="PF10437">
    <property type="entry name" value="Lip_prot_lig_C"/>
    <property type="match status" value="1"/>
</dbReference>
<keyword evidence="5" id="KW-0547">Nucleotide-binding</keyword>
<organism evidence="9 10">
    <name type="scientific">Syntrophomonas zehnderi OL-4</name>
    <dbReference type="NCBI Taxonomy" id="690567"/>
    <lineage>
        <taxon>Bacteria</taxon>
        <taxon>Bacillati</taxon>
        <taxon>Bacillota</taxon>
        <taxon>Clostridia</taxon>
        <taxon>Eubacteriales</taxon>
        <taxon>Syntrophomonadaceae</taxon>
        <taxon>Syntrophomonas</taxon>
    </lineage>
</organism>
<evidence type="ECO:0000256" key="6">
    <source>
        <dbReference type="ARBA" id="ARBA00022840"/>
    </source>
</evidence>
<name>A0A0E4C7Z4_9FIRM</name>
<comment type="pathway">
    <text evidence="2">Protein modification; protein lipoylation via exogenous pathway; protein N(6)-(lipoyl)lysine from lipoate: step 1/2.</text>
</comment>
<dbReference type="GO" id="GO:0009249">
    <property type="term" value="P:protein lipoylation"/>
    <property type="evidence" value="ECO:0007669"/>
    <property type="project" value="InterPro"/>
</dbReference>
<dbReference type="OrthoDB" id="9788148at2"/>
<dbReference type="GO" id="GO:0017118">
    <property type="term" value="F:lipoyltransferase activity"/>
    <property type="evidence" value="ECO:0007669"/>
    <property type="project" value="TreeGrafter"/>
</dbReference>
<keyword evidence="10" id="KW-1185">Reference proteome</keyword>
<evidence type="ECO:0000256" key="5">
    <source>
        <dbReference type="ARBA" id="ARBA00022741"/>
    </source>
</evidence>
<dbReference type="InterPro" id="IPR004562">
    <property type="entry name" value="LipoylTrfase_LipoateP_Ligase"/>
</dbReference>
<dbReference type="EMBL" id="CGIH01000009">
    <property type="protein sequence ID" value="CFX18309.1"/>
    <property type="molecule type" value="Genomic_DNA"/>
</dbReference>
<accession>A0A0E4C7Z4</accession>
<evidence type="ECO:0000256" key="4">
    <source>
        <dbReference type="ARBA" id="ARBA00022598"/>
    </source>
</evidence>
<reference evidence="9 10" key="1">
    <citation type="submission" date="2015-03" db="EMBL/GenBank/DDBJ databases">
        <authorList>
            <person name="Murphy D."/>
        </authorList>
    </citation>
    <scope>NUCLEOTIDE SEQUENCE [LARGE SCALE GENOMIC DNA]</scope>
    <source>
        <strain evidence="9 10">OL-4</strain>
    </source>
</reference>
<dbReference type="Pfam" id="PF21948">
    <property type="entry name" value="LplA-B_cat"/>
    <property type="match status" value="1"/>
</dbReference>
<evidence type="ECO:0000256" key="3">
    <source>
        <dbReference type="ARBA" id="ARBA00012367"/>
    </source>
</evidence>
<dbReference type="Gene3D" id="3.30.390.50">
    <property type="entry name" value="CO dehydrogenase flavoprotein, C-terminal domain"/>
    <property type="match status" value="1"/>
</dbReference>
<dbReference type="InterPro" id="IPR019491">
    <property type="entry name" value="Lipoate_protein_ligase_C"/>
</dbReference>
<dbReference type="InterPro" id="IPR004143">
    <property type="entry name" value="BPL_LPL_catalytic"/>
</dbReference>
<protein>
    <recommendedName>
        <fullName evidence="3">lipoate--protein ligase</fullName>
        <ecNumber evidence="3">6.3.1.20</ecNumber>
    </recommendedName>
</protein>
<feature type="domain" description="BPL/LPL catalytic" evidence="8">
    <location>
        <begin position="26"/>
        <end position="213"/>
    </location>
</feature>
<gene>
    <name evidence="9" type="ORF">742</name>
</gene>
<dbReference type="InterPro" id="IPR045864">
    <property type="entry name" value="aa-tRNA-synth_II/BPL/LPL"/>
</dbReference>
<dbReference type="RefSeq" id="WP_046495906.1">
    <property type="nucleotide sequence ID" value="NZ_CGIH01000009.1"/>
</dbReference>
<dbReference type="CDD" id="cd16443">
    <property type="entry name" value="LplA"/>
    <property type="match status" value="1"/>
</dbReference>
<dbReference type="PANTHER" id="PTHR12561:SF3">
    <property type="entry name" value="LIPOYLTRANSFERASE 1, MITOCHONDRIAL"/>
    <property type="match status" value="1"/>
</dbReference>
<dbReference type="SUPFAM" id="SSF55681">
    <property type="entry name" value="Class II aaRS and biotin synthetases"/>
    <property type="match status" value="1"/>
</dbReference>
<proteinExistence type="predicted"/>
<dbReference type="AlphaFoldDB" id="A0A0E4C7Z4"/>
<evidence type="ECO:0000256" key="2">
    <source>
        <dbReference type="ARBA" id="ARBA00005124"/>
    </source>
</evidence>
<dbReference type="UniPathway" id="UPA00537">
    <property type="reaction ID" value="UER00594"/>
</dbReference>
<sequence length="334" mass="38186">MIHLINPSTDPYFNLALEEYLLMNEFDLNDYFLLWQDRPVVVVGRNQNTLEEINLEAIRSQGVEVVRRLSGGGAVYHDEGNLNFTFIVNDENRSAFDFARFTEPVIETLDKMGIKAENSGRNDITIAGKKFSGNAQCRFKHRLLHHGTLMFDCRIEDMVKVLNVSPDKIVSKGVKSVRSRVTNISEHIKQPVSLEQFKDLLVQTVRDGGYLQGDRQLSKSELLEINKLRQKKYISWDWVYGNSPPFNIQRKKTFPWGTVDLRLDIKNGLIEKCKIYGDFFSNRDVTELGRDLTGTPYRQPDIDHKLAVMDLNSYFPAANPGEIEGLIGDGLVIK</sequence>
<comment type="pathway">
    <text evidence="1">Protein modification; protein lipoylation via exogenous pathway; protein N(6)-(lipoyl)lysine from lipoate: step 2/2.</text>
</comment>
<dbReference type="Gene3D" id="3.30.930.10">
    <property type="entry name" value="Bira Bifunctional Protein, Domain 2"/>
    <property type="match status" value="1"/>
</dbReference>
<keyword evidence="6" id="KW-0067">ATP-binding</keyword>
<evidence type="ECO:0000256" key="1">
    <source>
        <dbReference type="ARBA" id="ARBA00005085"/>
    </source>
</evidence>
<dbReference type="GO" id="GO:0016979">
    <property type="term" value="F:lipoate-protein ligase activity"/>
    <property type="evidence" value="ECO:0007669"/>
    <property type="project" value="UniProtKB-EC"/>
</dbReference>
<dbReference type="GO" id="GO:0005524">
    <property type="term" value="F:ATP binding"/>
    <property type="evidence" value="ECO:0007669"/>
    <property type="project" value="UniProtKB-KW"/>
</dbReference>
<evidence type="ECO:0000256" key="7">
    <source>
        <dbReference type="ARBA" id="ARBA00048037"/>
    </source>
</evidence>
<evidence type="ECO:0000313" key="10">
    <source>
        <dbReference type="Proteomes" id="UP000045545"/>
    </source>
</evidence>
<evidence type="ECO:0000313" key="9">
    <source>
        <dbReference type="EMBL" id="CFX18309.1"/>
    </source>
</evidence>
<dbReference type="FunFam" id="3.30.930.10:FF:000072">
    <property type="entry name" value="Lipoate--protein ligase"/>
    <property type="match status" value="1"/>
</dbReference>
<dbReference type="NCBIfam" id="TIGR00545">
    <property type="entry name" value="lipoyltrans"/>
    <property type="match status" value="1"/>
</dbReference>